<accession>A0A0A8YIZ5</accession>
<name>A0A0A8YIZ5_ARUDO</name>
<dbReference type="AlphaFoldDB" id="A0A0A8YIZ5"/>
<protein>
    <submittedName>
        <fullName evidence="1">Uncharacterized protein</fullName>
    </submittedName>
</protein>
<reference evidence="1" key="1">
    <citation type="submission" date="2014-09" db="EMBL/GenBank/DDBJ databases">
        <authorList>
            <person name="Magalhaes I.L.F."/>
            <person name="Oliveira U."/>
            <person name="Santos F.R."/>
            <person name="Vidigal T.H.D.A."/>
            <person name="Brescovit A.D."/>
            <person name="Santos A.J."/>
        </authorList>
    </citation>
    <scope>NUCLEOTIDE SEQUENCE</scope>
    <source>
        <tissue evidence="1">Shoot tissue taken approximately 20 cm above the soil surface</tissue>
    </source>
</reference>
<proteinExistence type="predicted"/>
<dbReference type="EMBL" id="GBRH01272362">
    <property type="protein sequence ID" value="JAD25533.1"/>
    <property type="molecule type" value="Transcribed_RNA"/>
</dbReference>
<organism evidence="1">
    <name type="scientific">Arundo donax</name>
    <name type="common">Giant reed</name>
    <name type="synonym">Donax arundinaceus</name>
    <dbReference type="NCBI Taxonomy" id="35708"/>
    <lineage>
        <taxon>Eukaryota</taxon>
        <taxon>Viridiplantae</taxon>
        <taxon>Streptophyta</taxon>
        <taxon>Embryophyta</taxon>
        <taxon>Tracheophyta</taxon>
        <taxon>Spermatophyta</taxon>
        <taxon>Magnoliopsida</taxon>
        <taxon>Liliopsida</taxon>
        <taxon>Poales</taxon>
        <taxon>Poaceae</taxon>
        <taxon>PACMAD clade</taxon>
        <taxon>Arundinoideae</taxon>
        <taxon>Arundineae</taxon>
        <taxon>Arundo</taxon>
    </lineage>
</organism>
<sequence>MCPRSSLYDYVLFDHSRLLMPSITICCFRI</sequence>
<reference evidence="1" key="2">
    <citation type="journal article" date="2015" name="Data Brief">
        <title>Shoot transcriptome of the giant reed, Arundo donax.</title>
        <authorList>
            <person name="Barrero R.A."/>
            <person name="Guerrero F.D."/>
            <person name="Moolhuijzen P."/>
            <person name="Goolsby J.A."/>
            <person name="Tidwell J."/>
            <person name="Bellgard S.E."/>
            <person name="Bellgard M.I."/>
        </authorList>
    </citation>
    <scope>NUCLEOTIDE SEQUENCE</scope>
    <source>
        <tissue evidence="1">Shoot tissue taken approximately 20 cm above the soil surface</tissue>
    </source>
</reference>
<evidence type="ECO:0000313" key="1">
    <source>
        <dbReference type="EMBL" id="JAD25533.1"/>
    </source>
</evidence>